<dbReference type="OrthoDB" id="9768696at2"/>
<dbReference type="InterPro" id="IPR029000">
    <property type="entry name" value="Cyclophilin-like_dom_sf"/>
</dbReference>
<dbReference type="SMART" id="SM00797">
    <property type="entry name" value="AHS2"/>
    <property type="match status" value="1"/>
</dbReference>
<dbReference type="SUPFAM" id="SSF50891">
    <property type="entry name" value="Cyclophilin-like"/>
    <property type="match status" value="2"/>
</dbReference>
<dbReference type="GO" id="GO:0016787">
    <property type="term" value="F:hydrolase activity"/>
    <property type="evidence" value="ECO:0007669"/>
    <property type="project" value="UniProtKB-KW"/>
</dbReference>
<evidence type="ECO:0000313" key="8">
    <source>
        <dbReference type="Proteomes" id="UP000321234"/>
    </source>
</evidence>
<dbReference type="Pfam" id="PF02626">
    <property type="entry name" value="CT_A_B"/>
    <property type="match status" value="1"/>
</dbReference>
<evidence type="ECO:0000256" key="3">
    <source>
        <dbReference type="ARBA" id="ARBA00022840"/>
    </source>
</evidence>
<evidence type="ECO:0000259" key="5">
    <source>
        <dbReference type="SMART" id="SM00796"/>
    </source>
</evidence>
<dbReference type="Gene3D" id="2.40.100.10">
    <property type="entry name" value="Cyclophilin-like"/>
    <property type="match status" value="2"/>
</dbReference>
<dbReference type="InterPro" id="IPR003833">
    <property type="entry name" value="CT_C_D"/>
</dbReference>
<reference evidence="7 8" key="1">
    <citation type="submission" date="2019-07" db="EMBL/GenBank/DDBJ databases">
        <title>Quadrisphaera sp. strain DD2A genome sequencing and assembly.</title>
        <authorList>
            <person name="Kim I."/>
        </authorList>
    </citation>
    <scope>NUCLEOTIDE SEQUENCE [LARGE SCALE GENOMIC DNA]</scope>
    <source>
        <strain evidence="7 8">DD2A</strain>
    </source>
</reference>
<dbReference type="PANTHER" id="PTHR43309">
    <property type="entry name" value="5-OXOPROLINASE SUBUNIT C"/>
    <property type="match status" value="1"/>
</dbReference>
<evidence type="ECO:0000256" key="2">
    <source>
        <dbReference type="ARBA" id="ARBA00022801"/>
    </source>
</evidence>
<dbReference type="GO" id="GO:0005524">
    <property type="term" value="F:ATP binding"/>
    <property type="evidence" value="ECO:0007669"/>
    <property type="project" value="UniProtKB-KW"/>
</dbReference>
<organism evidence="7 8">
    <name type="scientific">Quadrisphaera setariae</name>
    <dbReference type="NCBI Taxonomy" id="2593304"/>
    <lineage>
        <taxon>Bacteria</taxon>
        <taxon>Bacillati</taxon>
        <taxon>Actinomycetota</taxon>
        <taxon>Actinomycetes</taxon>
        <taxon>Kineosporiales</taxon>
        <taxon>Kineosporiaceae</taxon>
        <taxon>Quadrisphaera</taxon>
    </lineage>
</organism>
<feature type="domain" description="Carboxyltransferase" evidence="5">
    <location>
        <begin position="1"/>
        <end position="198"/>
    </location>
</feature>
<dbReference type="Pfam" id="PF02682">
    <property type="entry name" value="CT_C_D"/>
    <property type="match status" value="1"/>
</dbReference>
<evidence type="ECO:0000313" key="7">
    <source>
        <dbReference type="EMBL" id="TXR55581.1"/>
    </source>
</evidence>
<evidence type="ECO:0000256" key="1">
    <source>
        <dbReference type="ARBA" id="ARBA00022741"/>
    </source>
</evidence>
<gene>
    <name evidence="7" type="ORF">FMM08_14955</name>
</gene>
<name>A0A5C8ZEI6_9ACTN</name>
<comment type="caution">
    <text evidence="7">The sequence shown here is derived from an EMBL/GenBank/DDBJ whole genome shotgun (WGS) entry which is preliminary data.</text>
</comment>
<feature type="region of interest" description="Disordered" evidence="4">
    <location>
        <begin position="203"/>
        <end position="223"/>
    </location>
</feature>
<proteinExistence type="predicted"/>
<dbReference type="SMART" id="SM00796">
    <property type="entry name" value="AHS1"/>
    <property type="match status" value="1"/>
</dbReference>
<evidence type="ECO:0000259" key="6">
    <source>
        <dbReference type="SMART" id="SM00797"/>
    </source>
</evidence>
<dbReference type="PANTHER" id="PTHR43309:SF3">
    <property type="entry name" value="5-OXOPROLINASE SUBUNIT C"/>
    <property type="match status" value="1"/>
</dbReference>
<keyword evidence="7" id="KW-0808">Transferase</keyword>
<dbReference type="EMBL" id="VKAC01000008">
    <property type="protein sequence ID" value="TXR55581.1"/>
    <property type="molecule type" value="Genomic_DNA"/>
</dbReference>
<accession>A0A5C8ZEI6</accession>
<dbReference type="InterPro" id="IPR003778">
    <property type="entry name" value="CT_A_B"/>
</dbReference>
<dbReference type="AlphaFoldDB" id="A0A5C8ZEI6"/>
<dbReference type="RefSeq" id="WP_147927157.1">
    <property type="nucleotide sequence ID" value="NZ_VKAC01000008.1"/>
</dbReference>
<keyword evidence="2" id="KW-0378">Hydrolase</keyword>
<evidence type="ECO:0000256" key="4">
    <source>
        <dbReference type="SAM" id="MobiDB-lite"/>
    </source>
</evidence>
<dbReference type="InterPro" id="IPR052708">
    <property type="entry name" value="PxpC"/>
</dbReference>
<keyword evidence="1" id="KW-0547">Nucleotide-binding</keyword>
<keyword evidence="3" id="KW-0067">ATP-binding</keyword>
<protein>
    <submittedName>
        <fullName evidence="7">Carboxyltransferase domain-containing protein</fullName>
    </submittedName>
</protein>
<dbReference type="Proteomes" id="UP000321234">
    <property type="component" value="Unassembled WGS sequence"/>
</dbReference>
<dbReference type="SUPFAM" id="SSF160467">
    <property type="entry name" value="PH0987 N-terminal domain-like"/>
    <property type="match status" value="1"/>
</dbReference>
<dbReference type="Gene3D" id="3.30.1360.40">
    <property type="match status" value="1"/>
</dbReference>
<sequence length="542" mass="55062">MRVLAAGTSAVLVELDDLAAVLALRAALQQHPLPGVVEVVPAARTLLLRWDARPAPGAGAVAAALAPLLGPAAGLAGAPRGDDERTVEVPVVYDGADLEEVSRLVGLPPGEVVHRHGATPWSVAFTGFAPGFAYLVGGDPALRVPRREVPRTRVPAGAVGLAGEFSGVYPRASPGGWQLLGRTDLAVWDAGREPPALLRPGTRVRFTPAAPGSPTPVRDHGRCAAPVTTGGSASLRLGGLEVLDPGRSALVTDLGRPGRAAVGVSRGGALDRAGLRAANRAVGGAAGAPALEAAGPLVVRSRGRTVVAVTGAVVVEVLRAAGSAGRRRVPLGVPVALDDGDVVTVHPPTAGAAAHLAVRGGVDAPHVLGSAATDVLSGLGPPPLRAGDVLAVAGPPWLDAAVPLLPQGRVGAPLPRPGTVTEIDVVLGPRDDWFTADALHLLQVQEWRVSEQSNRVGARLEGAAGLERREPGRELPSEPAVRGALQVPPSGQPVLFGPDHPVTGGYPVVACVADHHLDLAGQLPPGALVRFTALRARASRSR</sequence>
<keyword evidence="8" id="KW-1185">Reference proteome</keyword>
<dbReference type="GO" id="GO:0016740">
    <property type="term" value="F:transferase activity"/>
    <property type="evidence" value="ECO:0007669"/>
    <property type="project" value="UniProtKB-KW"/>
</dbReference>
<feature type="domain" description="Carboxyltransferase" evidence="6">
    <location>
        <begin position="261"/>
        <end position="541"/>
    </location>
</feature>